<sequence length="273" mass="31307">MYRTKETPKWNGSTVQPKRKVIISLFIILCGVLLMQGCNMEDADKKDIASEKVRDLFQDGDFKKVKEDGSGRIKDSTDQEQINEASEAIEEIDISDEERETIAFVFGLRSAVLVAQNQLNERDVVPKSSKNTDSQDEQIEEDLPDYQPDENDVVLKNSELKNKDILEEFIKVAGENGKNSTSEIRVVKVEGSQGVLIYDLKSMYDKNADQSWIRVRPDVSHYRALENEVQDVFNNAPQQCGYMSKDETEGFYKLFECRTHWEYRLLPTVVGME</sequence>
<keyword evidence="2" id="KW-0472">Membrane</keyword>
<keyword evidence="2" id="KW-0812">Transmembrane</keyword>
<reference evidence="3 4" key="1">
    <citation type="journal article" date="2022" name="Evol. Bioinform. Online">
        <title>Draft Genome Sequence of Oceanobacillus jordanicus Strain GSFE11, a Halotolerant Plant Growth-Promoting Bacterial Endophyte Isolated From the Jordan Valley.</title>
        <authorList>
            <person name="Alhindi T."/>
            <person name="Albdaiwi R."/>
        </authorList>
    </citation>
    <scope>NUCLEOTIDE SEQUENCE [LARGE SCALE GENOMIC DNA]</scope>
    <source>
        <strain evidence="3 4">GSFE11</strain>
    </source>
</reference>
<evidence type="ECO:0000256" key="1">
    <source>
        <dbReference type="SAM" id="MobiDB-lite"/>
    </source>
</evidence>
<feature type="compositionally biased region" description="Acidic residues" evidence="1">
    <location>
        <begin position="134"/>
        <end position="150"/>
    </location>
</feature>
<proteinExistence type="predicted"/>
<feature type="region of interest" description="Disordered" evidence="1">
    <location>
        <begin position="124"/>
        <end position="150"/>
    </location>
</feature>
<accession>A0AAW5B3T2</accession>
<comment type="caution">
    <text evidence="3">The sequence shown here is derived from an EMBL/GenBank/DDBJ whole genome shotgun (WGS) entry which is preliminary data.</text>
</comment>
<evidence type="ECO:0008006" key="5">
    <source>
        <dbReference type="Google" id="ProtNLM"/>
    </source>
</evidence>
<feature type="transmembrane region" description="Helical" evidence="2">
    <location>
        <begin position="21"/>
        <end position="37"/>
    </location>
</feature>
<organism evidence="3 4">
    <name type="scientific">Oceanobacillus jordanicus</name>
    <dbReference type="NCBI Taxonomy" id="2867266"/>
    <lineage>
        <taxon>Bacteria</taxon>
        <taxon>Bacillati</taxon>
        <taxon>Bacillota</taxon>
        <taxon>Bacilli</taxon>
        <taxon>Bacillales</taxon>
        <taxon>Bacillaceae</taxon>
        <taxon>Oceanobacillus</taxon>
    </lineage>
</organism>
<evidence type="ECO:0000256" key="2">
    <source>
        <dbReference type="SAM" id="Phobius"/>
    </source>
</evidence>
<gene>
    <name evidence="3" type="ORF">K3T81_03475</name>
</gene>
<dbReference type="RefSeq" id="WP_238018268.1">
    <property type="nucleotide sequence ID" value="NZ_JAIFZM010000002.1"/>
</dbReference>
<name>A0AAW5B3T2_9BACI</name>
<evidence type="ECO:0000313" key="4">
    <source>
        <dbReference type="Proteomes" id="UP001199631"/>
    </source>
</evidence>
<protein>
    <recommendedName>
        <fullName evidence="5">DUF4362 domain-containing protein</fullName>
    </recommendedName>
</protein>
<dbReference type="Proteomes" id="UP001199631">
    <property type="component" value="Unassembled WGS sequence"/>
</dbReference>
<dbReference type="EMBL" id="JAIFZM010000002">
    <property type="protein sequence ID" value="MCG3418203.1"/>
    <property type="molecule type" value="Genomic_DNA"/>
</dbReference>
<keyword evidence="4" id="KW-1185">Reference proteome</keyword>
<evidence type="ECO:0000313" key="3">
    <source>
        <dbReference type="EMBL" id="MCG3418203.1"/>
    </source>
</evidence>
<keyword evidence="2" id="KW-1133">Transmembrane helix</keyword>
<dbReference type="AlphaFoldDB" id="A0AAW5B3T2"/>